<keyword evidence="5" id="KW-0786">Thiamine pyrophosphate</keyword>
<dbReference type="GO" id="GO:0009234">
    <property type="term" value="P:menaquinone biosynthetic process"/>
    <property type="evidence" value="ECO:0007669"/>
    <property type="project" value="UniProtKB-KW"/>
</dbReference>
<evidence type="ECO:0000256" key="2">
    <source>
        <dbReference type="ARBA" id="ARBA00022679"/>
    </source>
</evidence>
<dbReference type="Gene3D" id="3.40.50.970">
    <property type="match status" value="2"/>
</dbReference>
<evidence type="ECO:0000259" key="7">
    <source>
        <dbReference type="Pfam" id="PF02776"/>
    </source>
</evidence>
<dbReference type="PANTHER" id="PTHR42916:SF1">
    <property type="entry name" value="PROTEIN PHYLLO, CHLOROPLASTIC"/>
    <property type="match status" value="1"/>
</dbReference>
<feature type="non-terminal residue" evidence="9">
    <location>
        <position position="501"/>
    </location>
</feature>
<keyword evidence="2 9" id="KW-0808">Transferase</keyword>
<sequence>MTDVGLANRVFAEAFVDELARGGVRHACIAPGSRSTPLALALAGHGAIRPWIHIDERSAAFFALGMARASGEPVAILCSSGTAAANFLPAVVEAFHARIPLVVLTADRPPELRGVGAAQTIDQLRLYGGHVRLFVEMPTPELTDDLLRAARTVAGRAVAGTRGGLAGPVHVNFPFREPLLPAHDAHELPPGIDPVAVKGRPAGAPFVSTSRGVPLTDPGTVAALAADLAGMARGLIVCGPESAGMVGGAGLDPGFAPAVAALAAATGYPILADPLSGVRCGPHDRSLIVDAYDAFLRDEAAGRELAPEVVIQFGAAPTSKPLTTFLGRFPSLRRIVVDQADGWRDPTLSASDVLFGRAGTICHALAHAVQEERVGIPTAEWAGEWTARGAATRAAIAGQLAAADEPFEGRVFAELAELLPSGATLFAGNSMPVRDLDAFFPSSGRAIRCLANRGANGIDGVVSSALGAAAATDGPTVLVIGDLSFYHDLNGLLAAKRHGIR</sequence>
<dbReference type="SUPFAM" id="SSF52518">
    <property type="entry name" value="Thiamin diphosphate-binding fold (THDP-binding)"/>
    <property type="match status" value="2"/>
</dbReference>
<evidence type="ECO:0000256" key="1">
    <source>
        <dbReference type="ARBA" id="ARBA00022428"/>
    </source>
</evidence>
<dbReference type="CDD" id="cd07037">
    <property type="entry name" value="TPP_PYR_MenD"/>
    <property type="match status" value="1"/>
</dbReference>
<dbReference type="HAMAP" id="MF_01659">
    <property type="entry name" value="MenD"/>
    <property type="match status" value="1"/>
</dbReference>
<name>A0A6J4VGV6_9BACT</name>
<reference evidence="9" key="1">
    <citation type="submission" date="2020-02" db="EMBL/GenBank/DDBJ databases">
        <authorList>
            <person name="Meier V. D."/>
        </authorList>
    </citation>
    <scope>NUCLEOTIDE SEQUENCE</scope>
    <source>
        <strain evidence="9">AVDCRST_MAG88</strain>
    </source>
</reference>
<dbReference type="Gene3D" id="3.40.50.1220">
    <property type="entry name" value="TPP-binding domain"/>
    <property type="match status" value="1"/>
</dbReference>
<accession>A0A6J4VGV6</accession>
<evidence type="ECO:0000313" key="9">
    <source>
        <dbReference type="EMBL" id="CAA9579044.1"/>
    </source>
</evidence>
<dbReference type="AlphaFoldDB" id="A0A6J4VGV6"/>
<dbReference type="InterPro" id="IPR029061">
    <property type="entry name" value="THDP-binding"/>
</dbReference>
<dbReference type="Pfam" id="PF02776">
    <property type="entry name" value="TPP_enzyme_N"/>
    <property type="match status" value="1"/>
</dbReference>
<evidence type="ECO:0000256" key="6">
    <source>
        <dbReference type="ARBA" id="ARBA00023211"/>
    </source>
</evidence>
<dbReference type="InterPro" id="IPR029035">
    <property type="entry name" value="DHS-like_NAD/FAD-binding_dom"/>
</dbReference>
<dbReference type="GO" id="GO:0070204">
    <property type="term" value="F:2-succinyl-5-enolpyruvyl-6-hydroxy-3-cyclohexene-1-carboxylic-acid synthase activity"/>
    <property type="evidence" value="ECO:0007669"/>
    <property type="project" value="UniProtKB-EC"/>
</dbReference>
<dbReference type="GO" id="GO:0046872">
    <property type="term" value="F:metal ion binding"/>
    <property type="evidence" value="ECO:0007669"/>
    <property type="project" value="UniProtKB-KW"/>
</dbReference>
<feature type="domain" description="Thiamine pyrophosphate enzyme N-terminal TPP-binding" evidence="7">
    <location>
        <begin position="11"/>
        <end position="125"/>
    </location>
</feature>
<proteinExistence type="inferred from homology"/>
<dbReference type="InterPro" id="IPR004433">
    <property type="entry name" value="MenaQ_synth_MenD"/>
</dbReference>
<dbReference type="NCBIfam" id="TIGR00173">
    <property type="entry name" value="menD"/>
    <property type="match status" value="1"/>
</dbReference>
<feature type="domain" description="Menaquinone biosynthesis protein MenD middle" evidence="8">
    <location>
        <begin position="258"/>
        <end position="426"/>
    </location>
</feature>
<dbReference type="GO" id="GO:0030976">
    <property type="term" value="F:thiamine pyrophosphate binding"/>
    <property type="evidence" value="ECO:0007669"/>
    <property type="project" value="InterPro"/>
</dbReference>
<keyword evidence="3" id="KW-0479">Metal-binding</keyword>
<evidence type="ECO:0000256" key="4">
    <source>
        <dbReference type="ARBA" id="ARBA00022842"/>
    </source>
</evidence>
<dbReference type="Pfam" id="PF16582">
    <property type="entry name" value="TPP_enzyme_M_2"/>
    <property type="match status" value="1"/>
</dbReference>
<keyword evidence="1" id="KW-0474">Menaquinone biosynthesis</keyword>
<evidence type="ECO:0000259" key="8">
    <source>
        <dbReference type="Pfam" id="PF16582"/>
    </source>
</evidence>
<dbReference type="SUPFAM" id="SSF52467">
    <property type="entry name" value="DHS-like NAD/FAD-binding domain"/>
    <property type="match status" value="1"/>
</dbReference>
<dbReference type="EC" id="2.2.1.9" evidence="9"/>
<dbReference type="InterPro" id="IPR012001">
    <property type="entry name" value="Thiamin_PyroP_enz_TPP-bd_dom"/>
</dbReference>
<keyword evidence="4" id="KW-0460">Magnesium</keyword>
<keyword evidence="6" id="KW-0464">Manganese</keyword>
<evidence type="ECO:0000256" key="5">
    <source>
        <dbReference type="ARBA" id="ARBA00023052"/>
    </source>
</evidence>
<gene>
    <name evidence="9" type="ORF">AVDCRST_MAG88-3111</name>
</gene>
<organism evidence="9">
    <name type="scientific">uncultured Thermomicrobiales bacterium</name>
    <dbReference type="NCBI Taxonomy" id="1645740"/>
    <lineage>
        <taxon>Bacteria</taxon>
        <taxon>Pseudomonadati</taxon>
        <taxon>Thermomicrobiota</taxon>
        <taxon>Thermomicrobia</taxon>
        <taxon>Thermomicrobiales</taxon>
        <taxon>environmental samples</taxon>
    </lineage>
</organism>
<protein>
    <submittedName>
        <fullName evidence="9">2-succinyl-5-enolpyruvyl-6-hydroxy-3-cyclohexene-1-carboxylic-acid synthase</fullName>
        <ecNumber evidence="9">2.2.1.9</ecNumber>
    </submittedName>
</protein>
<dbReference type="PANTHER" id="PTHR42916">
    <property type="entry name" value="2-SUCCINYL-5-ENOLPYRUVYL-6-HYDROXY-3-CYCLOHEXENE-1-CARBOXYLATE SYNTHASE"/>
    <property type="match status" value="1"/>
</dbReference>
<dbReference type="EMBL" id="CADCWM010000750">
    <property type="protein sequence ID" value="CAA9579044.1"/>
    <property type="molecule type" value="Genomic_DNA"/>
</dbReference>
<dbReference type="InterPro" id="IPR032264">
    <property type="entry name" value="MenD_middle"/>
</dbReference>
<evidence type="ECO:0000256" key="3">
    <source>
        <dbReference type="ARBA" id="ARBA00022723"/>
    </source>
</evidence>